<organism evidence="3 4">
    <name type="scientific">Boletus edulis BED1</name>
    <dbReference type="NCBI Taxonomy" id="1328754"/>
    <lineage>
        <taxon>Eukaryota</taxon>
        <taxon>Fungi</taxon>
        <taxon>Dikarya</taxon>
        <taxon>Basidiomycota</taxon>
        <taxon>Agaricomycotina</taxon>
        <taxon>Agaricomycetes</taxon>
        <taxon>Agaricomycetidae</taxon>
        <taxon>Boletales</taxon>
        <taxon>Boletineae</taxon>
        <taxon>Boletaceae</taxon>
        <taxon>Boletoideae</taxon>
        <taxon>Boletus</taxon>
    </lineage>
</organism>
<evidence type="ECO:0000313" key="3">
    <source>
        <dbReference type="EMBL" id="KAF8421718.1"/>
    </source>
</evidence>
<sequence length="274" mass="30078">MKLDHVQHECHLLECLLCVVLAPLVQTPRPPHLSVRHTRARKRQTKTSPHRTDSCLTPVFGPACSFCSTKVTSPSGKMSLPPRHQRIKSDVLYSQWEDCGCYVFPSTSLPVLTEVLKGCLRLRSQLLTPENNVPAMLDYPRDGEHSLSTSAMLKRRIQALVLFVSTSLTPSELDAPTNGEGGNTTDVITHLLDLATPPTGDAPEDDVVTIVAAAQCAIERIMNVISAREFLGASPDDLLPRSKPERLASFPPGSRWSSKVCVKNVKQRLLNSLA</sequence>
<feature type="region of interest" description="Disordered" evidence="1">
    <location>
        <begin position="32"/>
        <end position="52"/>
    </location>
</feature>
<feature type="chain" id="PRO_5042108434" evidence="2">
    <location>
        <begin position="28"/>
        <end position="274"/>
    </location>
</feature>
<keyword evidence="4" id="KW-1185">Reference proteome</keyword>
<evidence type="ECO:0000313" key="4">
    <source>
        <dbReference type="Proteomes" id="UP001194468"/>
    </source>
</evidence>
<name>A0AAD4BE17_BOLED</name>
<accession>A0AAD4BE17</accession>
<evidence type="ECO:0000256" key="2">
    <source>
        <dbReference type="SAM" id="SignalP"/>
    </source>
</evidence>
<evidence type="ECO:0000256" key="1">
    <source>
        <dbReference type="SAM" id="MobiDB-lite"/>
    </source>
</evidence>
<dbReference type="AlphaFoldDB" id="A0AAD4BE17"/>
<protein>
    <submittedName>
        <fullName evidence="3">Uncharacterized protein</fullName>
    </submittedName>
</protein>
<keyword evidence="2" id="KW-0732">Signal</keyword>
<comment type="caution">
    <text evidence="3">The sequence shown here is derived from an EMBL/GenBank/DDBJ whole genome shotgun (WGS) entry which is preliminary data.</text>
</comment>
<dbReference type="Proteomes" id="UP001194468">
    <property type="component" value="Unassembled WGS sequence"/>
</dbReference>
<gene>
    <name evidence="3" type="ORF">L210DRAFT_3766074</name>
</gene>
<feature type="compositionally biased region" description="Basic residues" evidence="1">
    <location>
        <begin position="34"/>
        <end position="49"/>
    </location>
</feature>
<feature type="signal peptide" evidence="2">
    <location>
        <begin position="1"/>
        <end position="27"/>
    </location>
</feature>
<reference evidence="3" key="1">
    <citation type="submission" date="2019-10" db="EMBL/GenBank/DDBJ databases">
        <authorList>
            <consortium name="DOE Joint Genome Institute"/>
            <person name="Kuo A."/>
            <person name="Miyauchi S."/>
            <person name="Kiss E."/>
            <person name="Drula E."/>
            <person name="Kohler A."/>
            <person name="Sanchez-Garcia M."/>
            <person name="Andreopoulos B."/>
            <person name="Barry K.W."/>
            <person name="Bonito G."/>
            <person name="Buee M."/>
            <person name="Carver A."/>
            <person name="Chen C."/>
            <person name="Cichocki N."/>
            <person name="Clum A."/>
            <person name="Culley D."/>
            <person name="Crous P.W."/>
            <person name="Fauchery L."/>
            <person name="Girlanda M."/>
            <person name="Hayes R."/>
            <person name="Keri Z."/>
            <person name="LaButti K."/>
            <person name="Lipzen A."/>
            <person name="Lombard V."/>
            <person name="Magnuson J."/>
            <person name="Maillard F."/>
            <person name="Morin E."/>
            <person name="Murat C."/>
            <person name="Nolan M."/>
            <person name="Ohm R."/>
            <person name="Pangilinan J."/>
            <person name="Pereira M."/>
            <person name="Perotto S."/>
            <person name="Peter M."/>
            <person name="Riley R."/>
            <person name="Sitrit Y."/>
            <person name="Stielow B."/>
            <person name="Szollosi G."/>
            <person name="Zifcakova L."/>
            <person name="Stursova M."/>
            <person name="Spatafora J.W."/>
            <person name="Tedersoo L."/>
            <person name="Vaario L.-M."/>
            <person name="Yamada A."/>
            <person name="Yan M."/>
            <person name="Wang P."/>
            <person name="Xu J."/>
            <person name="Bruns T."/>
            <person name="Baldrian P."/>
            <person name="Vilgalys R."/>
            <person name="Henrissat B."/>
            <person name="Grigoriev I.V."/>
            <person name="Hibbett D."/>
            <person name="Nagy L.G."/>
            <person name="Martin F.M."/>
        </authorList>
    </citation>
    <scope>NUCLEOTIDE SEQUENCE</scope>
    <source>
        <strain evidence="3">BED1</strain>
    </source>
</reference>
<reference evidence="3" key="2">
    <citation type="journal article" date="2020" name="Nat. Commun.">
        <title>Large-scale genome sequencing of mycorrhizal fungi provides insights into the early evolution of symbiotic traits.</title>
        <authorList>
            <person name="Miyauchi S."/>
            <person name="Kiss E."/>
            <person name="Kuo A."/>
            <person name="Drula E."/>
            <person name="Kohler A."/>
            <person name="Sanchez-Garcia M."/>
            <person name="Morin E."/>
            <person name="Andreopoulos B."/>
            <person name="Barry K.W."/>
            <person name="Bonito G."/>
            <person name="Buee M."/>
            <person name="Carver A."/>
            <person name="Chen C."/>
            <person name="Cichocki N."/>
            <person name="Clum A."/>
            <person name="Culley D."/>
            <person name="Crous P.W."/>
            <person name="Fauchery L."/>
            <person name="Girlanda M."/>
            <person name="Hayes R.D."/>
            <person name="Keri Z."/>
            <person name="LaButti K."/>
            <person name="Lipzen A."/>
            <person name="Lombard V."/>
            <person name="Magnuson J."/>
            <person name="Maillard F."/>
            <person name="Murat C."/>
            <person name="Nolan M."/>
            <person name="Ohm R.A."/>
            <person name="Pangilinan J."/>
            <person name="Pereira M.F."/>
            <person name="Perotto S."/>
            <person name="Peter M."/>
            <person name="Pfister S."/>
            <person name="Riley R."/>
            <person name="Sitrit Y."/>
            <person name="Stielow J.B."/>
            <person name="Szollosi G."/>
            <person name="Zifcakova L."/>
            <person name="Stursova M."/>
            <person name="Spatafora J.W."/>
            <person name="Tedersoo L."/>
            <person name="Vaario L.M."/>
            <person name="Yamada A."/>
            <person name="Yan M."/>
            <person name="Wang P."/>
            <person name="Xu J."/>
            <person name="Bruns T."/>
            <person name="Baldrian P."/>
            <person name="Vilgalys R."/>
            <person name="Dunand C."/>
            <person name="Henrissat B."/>
            <person name="Grigoriev I.V."/>
            <person name="Hibbett D."/>
            <person name="Nagy L.G."/>
            <person name="Martin F.M."/>
        </authorList>
    </citation>
    <scope>NUCLEOTIDE SEQUENCE</scope>
    <source>
        <strain evidence="3">BED1</strain>
    </source>
</reference>
<dbReference type="EMBL" id="WHUW01000138">
    <property type="protein sequence ID" value="KAF8421718.1"/>
    <property type="molecule type" value="Genomic_DNA"/>
</dbReference>
<proteinExistence type="predicted"/>